<dbReference type="SUPFAM" id="SSF111369">
    <property type="entry name" value="HlyD-like secretion proteins"/>
    <property type="match status" value="1"/>
</dbReference>
<sequence length="347" mass="36936">MKKICLLISLITVFSACSSKKKEAVATTASDVIPVSVISLQQESITRPIQASGVFTTEDETYLGFKIGGVIQHVFVKEGDAVKAGQLLASLNLTEIKAQVQQAQIMLEKAQRDHARAKNLYRDSVATMEQFQNAKTGLEIAQQAYNAGAFNQSYAEIRAIKSGFVLKKLANDGQVVGPGTPVVLLNGANKGNWVLKVGLSDRDWAATQAGDPAEITLDAANGKTFNASVLAKSEGVDPVTGTLWVSLRISGAPTAQLAAGLFGKAKIRPRKQIKSWVIPYDAILDGNATEGYVFITKDGKTAEKVKIQISSIDHGKVFVSAGLEDAKSLITSGNAYLDAGSAIKIVR</sequence>
<accession>A0A4Q9BIC4</accession>
<dbReference type="RefSeq" id="WP_130922577.1">
    <property type="nucleotide sequence ID" value="NZ_JAANOM010000002.1"/>
</dbReference>
<dbReference type="GO" id="GO:1990281">
    <property type="term" value="C:efflux pump complex"/>
    <property type="evidence" value="ECO:0007669"/>
    <property type="project" value="TreeGrafter"/>
</dbReference>
<dbReference type="PANTHER" id="PTHR30469:SF15">
    <property type="entry name" value="HLYD FAMILY OF SECRETION PROTEINS"/>
    <property type="match status" value="1"/>
</dbReference>
<dbReference type="Proteomes" id="UP000293583">
    <property type="component" value="Unassembled WGS sequence"/>
</dbReference>
<dbReference type="InterPro" id="IPR006143">
    <property type="entry name" value="RND_pump_MFP"/>
</dbReference>
<evidence type="ECO:0000256" key="1">
    <source>
        <dbReference type="ARBA" id="ARBA00009477"/>
    </source>
</evidence>
<reference evidence="3 4" key="1">
    <citation type="submission" date="2019-02" db="EMBL/GenBank/DDBJ databases">
        <title>Genome of a new Bacteroidetes strain.</title>
        <authorList>
            <person name="Pitt A."/>
        </authorList>
    </citation>
    <scope>NUCLEOTIDE SEQUENCE [LARGE SCALE GENOMIC DNA]</scope>
    <source>
        <strain evidence="3 4">103A-SOEBACH</strain>
    </source>
</reference>
<gene>
    <name evidence="3" type="ORF">EWU20_02260</name>
</gene>
<dbReference type="Gene3D" id="2.40.50.100">
    <property type="match status" value="1"/>
</dbReference>
<dbReference type="EMBL" id="SEWY01000001">
    <property type="protein sequence ID" value="TBH75423.1"/>
    <property type="molecule type" value="Genomic_DNA"/>
</dbReference>
<dbReference type="Gene3D" id="2.40.30.170">
    <property type="match status" value="1"/>
</dbReference>
<evidence type="ECO:0000256" key="2">
    <source>
        <dbReference type="SAM" id="Coils"/>
    </source>
</evidence>
<keyword evidence="2" id="KW-0175">Coiled coil</keyword>
<dbReference type="NCBIfam" id="TIGR01730">
    <property type="entry name" value="RND_mfp"/>
    <property type="match status" value="1"/>
</dbReference>
<dbReference type="AlphaFoldDB" id="A0A4Q9BIC4"/>
<proteinExistence type="inferred from homology"/>
<comment type="similarity">
    <text evidence="1">Belongs to the membrane fusion protein (MFP) (TC 8.A.1) family.</text>
</comment>
<dbReference type="GO" id="GO:0015562">
    <property type="term" value="F:efflux transmembrane transporter activity"/>
    <property type="evidence" value="ECO:0007669"/>
    <property type="project" value="TreeGrafter"/>
</dbReference>
<protein>
    <submittedName>
        <fullName evidence="3">Efflux RND transporter periplasmic adaptor subunit</fullName>
    </submittedName>
</protein>
<dbReference type="OrthoDB" id="9798190at2"/>
<evidence type="ECO:0000313" key="4">
    <source>
        <dbReference type="Proteomes" id="UP000293583"/>
    </source>
</evidence>
<organism evidence="3 4">
    <name type="scientific">Aquirufa antheringensis</name>
    <dbReference type="NCBI Taxonomy" id="2516559"/>
    <lineage>
        <taxon>Bacteria</taxon>
        <taxon>Pseudomonadati</taxon>
        <taxon>Bacteroidota</taxon>
        <taxon>Cytophagia</taxon>
        <taxon>Cytophagales</taxon>
        <taxon>Flectobacillaceae</taxon>
        <taxon>Aquirufa</taxon>
    </lineage>
</organism>
<keyword evidence="4" id="KW-1185">Reference proteome</keyword>
<evidence type="ECO:0000313" key="3">
    <source>
        <dbReference type="EMBL" id="TBH75423.1"/>
    </source>
</evidence>
<dbReference type="Gene3D" id="2.40.420.20">
    <property type="match status" value="1"/>
</dbReference>
<comment type="caution">
    <text evidence="3">The sequence shown here is derived from an EMBL/GenBank/DDBJ whole genome shotgun (WGS) entry which is preliminary data.</text>
</comment>
<dbReference type="PANTHER" id="PTHR30469">
    <property type="entry name" value="MULTIDRUG RESISTANCE PROTEIN MDTA"/>
    <property type="match status" value="1"/>
</dbReference>
<dbReference type="PROSITE" id="PS51257">
    <property type="entry name" value="PROKAR_LIPOPROTEIN"/>
    <property type="match status" value="1"/>
</dbReference>
<feature type="coiled-coil region" evidence="2">
    <location>
        <begin position="93"/>
        <end position="120"/>
    </location>
</feature>
<name>A0A4Q9BIC4_9BACT</name>